<evidence type="ECO:0000256" key="1">
    <source>
        <dbReference type="SAM" id="MobiDB-lite"/>
    </source>
</evidence>
<protein>
    <submittedName>
        <fullName evidence="2">Uncharacterized protein</fullName>
    </submittedName>
</protein>
<comment type="caution">
    <text evidence="2">The sequence shown here is derived from an EMBL/GenBank/DDBJ whole genome shotgun (WGS) entry which is preliminary data.</text>
</comment>
<feature type="non-terminal residue" evidence="2">
    <location>
        <position position="1"/>
    </location>
</feature>
<sequence>GIDTSNILPSRPRSPIKEYPNHTARSHRTFQENPEKAQSISAPSTPTLSKTPILLPPATIGNRFINCNQFSKNTLRSDPLKPTNAQINPGKDNSSYTALQETMDISKIVNEAIAEALKKIPQPTMQCNRPPPINQPQSQPTYQHYPLQTMMQLRLIIVLWLRQIRLVID</sequence>
<evidence type="ECO:0000313" key="3">
    <source>
        <dbReference type="Proteomes" id="UP000283383"/>
    </source>
</evidence>
<feature type="compositionally biased region" description="Polar residues" evidence="1">
    <location>
        <begin position="83"/>
        <end position="95"/>
    </location>
</feature>
<reference evidence="2 3" key="1">
    <citation type="journal article" date="2018" name="BMC Genomics">
        <title>Comparative genome analyses reveal sequence features reflecting distinct modes of host-adaptation between dicot and monocot powdery mildew.</title>
        <authorList>
            <person name="Wu Y."/>
            <person name="Ma X."/>
            <person name="Pan Z."/>
            <person name="Kale S.D."/>
            <person name="Song Y."/>
            <person name="King H."/>
            <person name="Zhang Q."/>
            <person name="Presley C."/>
            <person name="Deng X."/>
            <person name="Wei C.I."/>
            <person name="Xiao S."/>
        </authorList>
    </citation>
    <scope>NUCLEOTIDE SEQUENCE [LARGE SCALE GENOMIC DNA]</scope>
    <source>
        <strain evidence="2">UMSG3</strain>
    </source>
</reference>
<keyword evidence="3" id="KW-1185">Reference proteome</keyword>
<name>A0A420IYG7_9PEZI</name>
<dbReference type="Proteomes" id="UP000283383">
    <property type="component" value="Unassembled WGS sequence"/>
</dbReference>
<proteinExistence type="predicted"/>
<evidence type="ECO:0000313" key="2">
    <source>
        <dbReference type="EMBL" id="RKF79555.1"/>
    </source>
</evidence>
<organism evidence="2 3">
    <name type="scientific">Golovinomyces cichoracearum</name>
    <dbReference type="NCBI Taxonomy" id="62708"/>
    <lineage>
        <taxon>Eukaryota</taxon>
        <taxon>Fungi</taxon>
        <taxon>Dikarya</taxon>
        <taxon>Ascomycota</taxon>
        <taxon>Pezizomycotina</taxon>
        <taxon>Leotiomycetes</taxon>
        <taxon>Erysiphales</taxon>
        <taxon>Erysiphaceae</taxon>
        <taxon>Golovinomyces</taxon>
    </lineage>
</organism>
<dbReference type="EMBL" id="MCBQ01005467">
    <property type="protein sequence ID" value="RKF79555.1"/>
    <property type="molecule type" value="Genomic_DNA"/>
</dbReference>
<feature type="region of interest" description="Disordered" evidence="1">
    <location>
        <begin position="75"/>
        <end position="95"/>
    </location>
</feature>
<gene>
    <name evidence="2" type="ORF">GcM3_054034</name>
</gene>
<feature type="region of interest" description="Disordered" evidence="1">
    <location>
        <begin position="1"/>
        <end position="53"/>
    </location>
</feature>
<accession>A0A420IYG7</accession>
<feature type="compositionally biased region" description="Polar residues" evidence="1">
    <location>
        <begin position="36"/>
        <end position="50"/>
    </location>
</feature>
<dbReference type="AlphaFoldDB" id="A0A420IYG7"/>